<gene>
    <name evidence="2" type="ORF">DWY69_20825</name>
</gene>
<dbReference type="Pfam" id="PF16774">
    <property type="entry name" value="Dit_N"/>
    <property type="match status" value="1"/>
</dbReference>
<dbReference type="InterPro" id="IPR031899">
    <property type="entry name" value="Dit_N"/>
</dbReference>
<reference evidence="2 3" key="1">
    <citation type="submission" date="2018-08" db="EMBL/GenBank/DDBJ databases">
        <title>A genome reference for cultivated species of the human gut microbiota.</title>
        <authorList>
            <person name="Zou Y."/>
            <person name="Xue W."/>
            <person name="Luo G."/>
        </authorList>
    </citation>
    <scope>NUCLEOTIDE SEQUENCE [LARGE SCALE GENOMIC DNA]</scope>
    <source>
        <strain evidence="2 3">AF26-4BH</strain>
    </source>
</reference>
<feature type="domain" description="Distal tail protein N-terminal" evidence="1">
    <location>
        <begin position="1"/>
        <end position="123"/>
    </location>
</feature>
<comment type="caution">
    <text evidence="2">The sequence shown here is derived from an EMBL/GenBank/DDBJ whole genome shotgun (WGS) entry which is preliminary data.</text>
</comment>
<protein>
    <recommendedName>
        <fullName evidence="1">Distal tail protein N-terminal domain-containing protein</fullName>
    </recommendedName>
</protein>
<dbReference type="RefSeq" id="WP_117531331.1">
    <property type="nucleotide sequence ID" value="NZ_JBKXRP010000034.1"/>
</dbReference>
<sequence>MRKFFLENEYGVRLDLNSPDVGFLTSPSGLGYNMTANYVNIGNSYLNSYMNTNQAEIKGTLVFGGRNPYESYEKYVDFVNAAQKLRIVYAPLTGEYFRDVDMVSIEKGEIGKGALSCTVSFKCRSLFYINKEDKFVIERSEGELRFDFRWPARFNDYSERTVIFDNKGHVPASFTAEIFGYTENPVIEIVVNGAVMSKVQFDVILQEGERILYSSLDGDLYCYKVYADGRQENIASTLDINNANFFKLPVGECLVRFTSTTGVTNKTVMQIYQFFKTV</sequence>
<proteinExistence type="predicted"/>
<evidence type="ECO:0000259" key="1">
    <source>
        <dbReference type="Pfam" id="PF16774"/>
    </source>
</evidence>
<evidence type="ECO:0000313" key="3">
    <source>
        <dbReference type="Proteomes" id="UP000261166"/>
    </source>
</evidence>
<accession>A0A3E3IMB2</accession>
<dbReference type="OrthoDB" id="2088468at2"/>
<name>A0A3E3IMB2_9FIRM</name>
<evidence type="ECO:0000313" key="2">
    <source>
        <dbReference type="EMBL" id="RGE68081.1"/>
    </source>
</evidence>
<organism evidence="2 3">
    <name type="scientific">Eisenbergiella massiliensis</name>
    <dbReference type="NCBI Taxonomy" id="1720294"/>
    <lineage>
        <taxon>Bacteria</taxon>
        <taxon>Bacillati</taxon>
        <taxon>Bacillota</taxon>
        <taxon>Clostridia</taxon>
        <taxon>Lachnospirales</taxon>
        <taxon>Lachnospiraceae</taxon>
        <taxon>Eisenbergiella</taxon>
    </lineage>
</organism>
<dbReference type="Proteomes" id="UP000261166">
    <property type="component" value="Unassembled WGS sequence"/>
</dbReference>
<dbReference type="AlphaFoldDB" id="A0A3E3IMB2"/>
<dbReference type="EMBL" id="QVLU01000021">
    <property type="protein sequence ID" value="RGE68081.1"/>
    <property type="molecule type" value="Genomic_DNA"/>
</dbReference>